<feature type="domain" description="F-box" evidence="1">
    <location>
        <begin position="32"/>
        <end position="139"/>
    </location>
</feature>
<dbReference type="Proteomes" id="UP000596902">
    <property type="component" value="Unassembled WGS sequence"/>
</dbReference>
<dbReference type="InterPro" id="IPR001810">
    <property type="entry name" value="F-box_dom"/>
</dbReference>
<protein>
    <recommendedName>
        <fullName evidence="1">F-box domain-containing protein</fullName>
    </recommendedName>
</protein>
<sequence length="359" mass="41737">MTPITQSGSKRAAREAIDAAIPTWELKRASKTIATATDSEEPATEDQQCFRFLNLSPELRNRVYKYAEEDDTEPFALHPIHLHPDSHRKSYSKRTWQYFAVTQVCKQVRAEYRPIWVRDLRVRFESTSEVTLFADTFLHHGSGNEHTPRLVQFLWDHGDDSISSFDMMPLLRLHARHPSLRVEFVPYMIVAGGLTIENDICRSCRAQIHEYEDINDCDNCECSYHALNRYEWGAFKREQMRYTRSIQVFIHNLNESWLEAVREDKMTVTCQINEESCHGTFKILCKEPICQKTTESQPALDLLEQWGIFDLDVKKCTVFVMAYEDEQITERDGREINNSVVREVCVRKVSAKDQAASSI</sequence>
<evidence type="ECO:0000259" key="1">
    <source>
        <dbReference type="Pfam" id="PF13013"/>
    </source>
</evidence>
<dbReference type="AlphaFoldDB" id="A0A8H7B8X3"/>
<reference evidence="2" key="1">
    <citation type="submission" date="2020-01" db="EMBL/GenBank/DDBJ databases">
        <authorList>
            <person name="Feng Z.H.Z."/>
        </authorList>
    </citation>
    <scope>NUCLEOTIDE SEQUENCE</scope>
    <source>
        <strain evidence="2">CBS107.38</strain>
    </source>
</reference>
<dbReference type="GeneID" id="62204902"/>
<name>A0A8H7B8X3_9PLEO</name>
<dbReference type="Pfam" id="PF13013">
    <property type="entry name" value="F-box-like_2"/>
    <property type="match status" value="1"/>
</dbReference>
<reference evidence="2" key="2">
    <citation type="submission" date="2020-08" db="EMBL/GenBank/DDBJ databases">
        <title>Draft Genome Sequence of Cumin Blight Pathogen Alternaria burnsii.</title>
        <authorList>
            <person name="Feng Z."/>
        </authorList>
    </citation>
    <scope>NUCLEOTIDE SEQUENCE</scope>
    <source>
        <strain evidence="2">CBS107.38</strain>
    </source>
</reference>
<organism evidence="2 3">
    <name type="scientific">Alternaria burnsii</name>
    <dbReference type="NCBI Taxonomy" id="1187904"/>
    <lineage>
        <taxon>Eukaryota</taxon>
        <taxon>Fungi</taxon>
        <taxon>Dikarya</taxon>
        <taxon>Ascomycota</taxon>
        <taxon>Pezizomycotina</taxon>
        <taxon>Dothideomycetes</taxon>
        <taxon>Pleosporomycetidae</taxon>
        <taxon>Pleosporales</taxon>
        <taxon>Pleosporineae</taxon>
        <taxon>Pleosporaceae</taxon>
        <taxon>Alternaria</taxon>
        <taxon>Alternaria sect. Alternaria</taxon>
    </lineage>
</organism>
<comment type="caution">
    <text evidence="2">The sequence shown here is derived from an EMBL/GenBank/DDBJ whole genome shotgun (WGS) entry which is preliminary data.</text>
</comment>
<evidence type="ECO:0000313" key="2">
    <source>
        <dbReference type="EMBL" id="KAF7674914.1"/>
    </source>
</evidence>
<keyword evidence="3" id="KW-1185">Reference proteome</keyword>
<gene>
    <name evidence="2" type="ORF">GT037_006677</name>
</gene>
<dbReference type="RefSeq" id="XP_038785196.1">
    <property type="nucleotide sequence ID" value="XM_038931724.1"/>
</dbReference>
<accession>A0A8H7B8X3</accession>
<dbReference type="PANTHER" id="PTHR42085:SF1">
    <property type="entry name" value="F-BOX DOMAIN-CONTAINING PROTEIN"/>
    <property type="match status" value="1"/>
</dbReference>
<dbReference type="InterPro" id="IPR038883">
    <property type="entry name" value="AN11006-like"/>
</dbReference>
<proteinExistence type="predicted"/>
<evidence type="ECO:0000313" key="3">
    <source>
        <dbReference type="Proteomes" id="UP000596902"/>
    </source>
</evidence>
<dbReference type="PANTHER" id="PTHR42085">
    <property type="entry name" value="F-BOX DOMAIN-CONTAINING PROTEIN"/>
    <property type="match status" value="1"/>
</dbReference>
<dbReference type="EMBL" id="JAAABM010000009">
    <property type="protein sequence ID" value="KAF7674914.1"/>
    <property type="molecule type" value="Genomic_DNA"/>
</dbReference>